<proteinExistence type="inferred from homology"/>
<evidence type="ECO:0000256" key="1">
    <source>
        <dbReference type="ARBA" id="ARBA00010923"/>
    </source>
</evidence>
<dbReference type="HOGENOM" id="CLU_1216924_0_0_6"/>
<name>E8KIB0_9PAST</name>
<evidence type="ECO:0000259" key="4">
    <source>
        <dbReference type="Pfam" id="PF01420"/>
    </source>
</evidence>
<comment type="similarity">
    <text evidence="1">Belongs to the type-I restriction system S methylase family.</text>
</comment>
<feature type="domain" description="Type I restriction modification DNA specificity" evidence="4">
    <location>
        <begin position="80"/>
        <end position="204"/>
    </location>
</feature>
<reference evidence="5 6" key="1">
    <citation type="submission" date="2011-01" db="EMBL/GenBank/DDBJ databases">
        <authorList>
            <person name="Muzny D."/>
            <person name="Qin X."/>
            <person name="Deng J."/>
            <person name="Jiang H."/>
            <person name="Liu Y."/>
            <person name="Qu J."/>
            <person name="Song X.-Z."/>
            <person name="Zhang L."/>
            <person name="Thornton R."/>
            <person name="Coyle M."/>
            <person name="Francisco L."/>
            <person name="Jackson L."/>
            <person name="Javaid M."/>
            <person name="Korchina V."/>
            <person name="Kovar C."/>
            <person name="Mata R."/>
            <person name="Mathew T."/>
            <person name="Ngo R."/>
            <person name="Nguyen L."/>
            <person name="Nguyen N."/>
            <person name="Okwuonu G."/>
            <person name="Ongeri F."/>
            <person name="Pham C."/>
            <person name="Simmons D."/>
            <person name="Wilczek-Boney K."/>
            <person name="Hale W."/>
            <person name="Jakkamsetti A."/>
            <person name="Pham P."/>
            <person name="Ruth R."/>
            <person name="San Lucas F."/>
            <person name="Warren J."/>
            <person name="Zhang J."/>
            <person name="Zhao Z."/>
            <person name="Zhou C."/>
            <person name="Zhu D."/>
            <person name="Lee S."/>
            <person name="Bess C."/>
            <person name="Blankenburg K."/>
            <person name="Forbes L."/>
            <person name="Fu Q."/>
            <person name="Gubbala S."/>
            <person name="Hirani K."/>
            <person name="Jayaseelan J.C."/>
            <person name="Lara F."/>
            <person name="Munidasa M."/>
            <person name="Palculict T."/>
            <person name="Patil S."/>
            <person name="Pu L.-L."/>
            <person name="Saada N."/>
            <person name="Tang L."/>
            <person name="Weissenberger G."/>
            <person name="Zhu Y."/>
            <person name="Hemphill L."/>
            <person name="Shang Y."/>
            <person name="Youmans B."/>
            <person name="Ayvaz T."/>
            <person name="Ross M."/>
            <person name="Santibanez J."/>
            <person name="Aqrawi P."/>
            <person name="Gross S."/>
            <person name="Joshi V."/>
            <person name="Fowler G."/>
            <person name="Nazareth L."/>
            <person name="Reid J."/>
            <person name="Worley K."/>
            <person name="Petrosino J."/>
            <person name="Highlander S."/>
            <person name="Gibbs R."/>
        </authorList>
    </citation>
    <scope>NUCLEOTIDE SEQUENCE [LARGE SCALE GENOMIC DNA]</scope>
    <source>
        <strain evidence="5 6">ATCC 25976</strain>
    </source>
</reference>
<organism evidence="5 6">
    <name type="scientific">Actinobacillus ureae ATCC 25976</name>
    <dbReference type="NCBI Taxonomy" id="887324"/>
    <lineage>
        <taxon>Bacteria</taxon>
        <taxon>Pseudomonadati</taxon>
        <taxon>Pseudomonadota</taxon>
        <taxon>Gammaproteobacteria</taxon>
        <taxon>Pasteurellales</taxon>
        <taxon>Pasteurellaceae</taxon>
        <taxon>Actinobacillus</taxon>
    </lineage>
</organism>
<dbReference type="GO" id="GO:0003677">
    <property type="term" value="F:DNA binding"/>
    <property type="evidence" value="ECO:0007669"/>
    <property type="project" value="UniProtKB-KW"/>
</dbReference>
<dbReference type="InterPro" id="IPR000055">
    <property type="entry name" value="Restrct_endonuc_typeI_TRD"/>
</dbReference>
<accession>E8KIB0</accession>
<keyword evidence="6" id="KW-1185">Reference proteome</keyword>
<dbReference type="Proteomes" id="UP000005467">
    <property type="component" value="Unassembled WGS sequence"/>
</dbReference>
<feature type="non-terminal residue" evidence="5">
    <location>
        <position position="1"/>
    </location>
</feature>
<dbReference type="Gene3D" id="3.90.220.20">
    <property type="entry name" value="DNA methylase specificity domains"/>
    <property type="match status" value="1"/>
</dbReference>
<keyword evidence="2" id="KW-0680">Restriction system</keyword>
<keyword evidence="3" id="KW-0238">DNA-binding</keyword>
<evidence type="ECO:0000313" key="6">
    <source>
        <dbReference type="Proteomes" id="UP000005467"/>
    </source>
</evidence>
<dbReference type="AlphaFoldDB" id="E8KIB0"/>
<dbReference type="InterPro" id="IPR044946">
    <property type="entry name" value="Restrct_endonuc_typeI_TRD_sf"/>
</dbReference>
<dbReference type="SUPFAM" id="SSF116734">
    <property type="entry name" value="DNA methylase specificity domain"/>
    <property type="match status" value="1"/>
</dbReference>
<evidence type="ECO:0000256" key="2">
    <source>
        <dbReference type="ARBA" id="ARBA00022747"/>
    </source>
</evidence>
<dbReference type="Pfam" id="PF01420">
    <property type="entry name" value="Methylase_S"/>
    <property type="match status" value="1"/>
</dbReference>
<comment type="caution">
    <text evidence="5">The sequence shown here is derived from an EMBL/GenBank/DDBJ whole genome shotgun (WGS) entry which is preliminary data.</text>
</comment>
<sequence>YSPNDNVLFYNLADDGFVSIQHKGRIDKNNRWNDIESEILDHISDFKETKGLCEKRKIYEKNILNPNGYQNERNSTYPLLKLSDLFYVNDGNLASSDANDSGEFDFITASEEWKKHDEYTHDCEAIVYAAKAGGSLGRTHYINGKFIASNLCYILTSKNNEKYPINMEFYNIYFSAIRETIVSNLADGTSKLTIDKTSLSEYLIEYIPIDIPMLYHIWKNIRKQWMS</sequence>
<dbReference type="RefSeq" id="WP_005623558.1">
    <property type="nucleotide sequence ID" value="NZ_GL831080.1"/>
</dbReference>
<evidence type="ECO:0000313" key="5">
    <source>
        <dbReference type="EMBL" id="EFX91368.1"/>
    </source>
</evidence>
<dbReference type="EMBL" id="AEVG01000109">
    <property type="protein sequence ID" value="EFX91368.1"/>
    <property type="molecule type" value="Genomic_DNA"/>
</dbReference>
<protein>
    <recommendedName>
        <fullName evidence="4">Type I restriction modification DNA specificity domain-containing protein</fullName>
    </recommendedName>
</protein>
<evidence type="ECO:0000256" key="3">
    <source>
        <dbReference type="ARBA" id="ARBA00023125"/>
    </source>
</evidence>
<gene>
    <name evidence="5" type="ORF">HMPREF0027_1577</name>
</gene>
<dbReference type="GO" id="GO:0009307">
    <property type="term" value="P:DNA restriction-modification system"/>
    <property type="evidence" value="ECO:0007669"/>
    <property type="project" value="UniProtKB-KW"/>
</dbReference>